<dbReference type="PANTHER" id="PTHR33744:SF7">
    <property type="entry name" value="PUCR FAMILY TRANSCRIPTIONAL REGULATOR"/>
    <property type="match status" value="1"/>
</dbReference>
<feature type="domain" description="CdaR GGDEF-like" evidence="3">
    <location>
        <begin position="171"/>
        <end position="281"/>
    </location>
</feature>
<evidence type="ECO:0000256" key="1">
    <source>
        <dbReference type="ARBA" id="ARBA00006754"/>
    </source>
</evidence>
<accession>A0A6J4LGI3</accession>
<name>A0A6J4LGI3_9ACTN</name>
<evidence type="ECO:0000259" key="2">
    <source>
        <dbReference type="Pfam" id="PF13556"/>
    </source>
</evidence>
<evidence type="ECO:0000259" key="3">
    <source>
        <dbReference type="Pfam" id="PF17853"/>
    </source>
</evidence>
<dbReference type="Gene3D" id="1.10.10.2840">
    <property type="entry name" value="PucR C-terminal helix-turn-helix domain"/>
    <property type="match status" value="1"/>
</dbReference>
<dbReference type="InterPro" id="IPR025736">
    <property type="entry name" value="PucR_C-HTH_dom"/>
</dbReference>
<reference evidence="4" key="1">
    <citation type="submission" date="2020-02" db="EMBL/GenBank/DDBJ databases">
        <authorList>
            <person name="Meier V. D."/>
        </authorList>
    </citation>
    <scope>NUCLEOTIDE SEQUENCE</scope>
    <source>
        <strain evidence="4">AVDCRST_MAG46</strain>
    </source>
</reference>
<dbReference type="InterPro" id="IPR051448">
    <property type="entry name" value="CdaR-like_regulators"/>
</dbReference>
<protein>
    <submittedName>
        <fullName evidence="4">Regulator of polyketide synthase expression</fullName>
    </submittedName>
</protein>
<dbReference type="Pfam" id="PF13556">
    <property type="entry name" value="HTH_30"/>
    <property type="match status" value="1"/>
</dbReference>
<proteinExistence type="inferred from homology"/>
<feature type="domain" description="PucR C-terminal helix-turn-helix" evidence="2">
    <location>
        <begin position="328"/>
        <end position="385"/>
    </location>
</feature>
<dbReference type="PANTHER" id="PTHR33744">
    <property type="entry name" value="CARBOHYDRATE DIACID REGULATOR"/>
    <property type="match status" value="1"/>
</dbReference>
<gene>
    <name evidence="4" type="ORF">AVDCRST_MAG46-1535</name>
</gene>
<dbReference type="EMBL" id="CADCUD010000096">
    <property type="protein sequence ID" value="CAA9333158.1"/>
    <property type="molecule type" value="Genomic_DNA"/>
</dbReference>
<dbReference type="InterPro" id="IPR041522">
    <property type="entry name" value="CdaR_GGDEF"/>
</dbReference>
<dbReference type="InterPro" id="IPR042070">
    <property type="entry name" value="PucR_C-HTH_sf"/>
</dbReference>
<dbReference type="Pfam" id="PF17853">
    <property type="entry name" value="GGDEF_2"/>
    <property type="match status" value="1"/>
</dbReference>
<sequence>MKSQDDGRAPVGPDAHAADRLGTYVGPLANATLARMEAELPWYRELSASDRSWIGVVAQNGISAFVKWLREGGREIEPSSAYVFGIAPTALARVVSLEQTVAMVRMTIAVVESRVEELLGPRDGATVRAGIVLFSREVAFAAAEVYARAAEVRGAWDARLEALVVDSLLRGEADEALRSRAAALGWQSSSLVTVVLGHAPDTPGDVIEHLRRSARHVGLDALCAVQGDRLVAVLGGVNDPEKAGAAVAEHFGTGPVVVGPLVDDLLTANVSARAAVAGLRAAPGWPQAPRPVAADDLLPERALSGDGHARHHLVSRVYQPLLQQDAVLLHTASAFVDAGCSVERSARVLIVHPNTVRYRLRRVEELTGLAPSDPRDAYTLRVAITLGRLLAPQAVRPSL</sequence>
<organism evidence="4">
    <name type="scientific">uncultured Nocardioidaceae bacterium</name>
    <dbReference type="NCBI Taxonomy" id="253824"/>
    <lineage>
        <taxon>Bacteria</taxon>
        <taxon>Bacillati</taxon>
        <taxon>Actinomycetota</taxon>
        <taxon>Actinomycetes</taxon>
        <taxon>Propionibacteriales</taxon>
        <taxon>Nocardioidaceae</taxon>
        <taxon>environmental samples</taxon>
    </lineage>
</organism>
<evidence type="ECO:0000313" key="4">
    <source>
        <dbReference type="EMBL" id="CAA9333158.1"/>
    </source>
</evidence>
<comment type="similarity">
    <text evidence="1">Belongs to the CdaR family.</text>
</comment>
<dbReference type="AlphaFoldDB" id="A0A6J4LGI3"/>